<evidence type="ECO:0000256" key="1">
    <source>
        <dbReference type="SAM" id="MobiDB-lite"/>
    </source>
</evidence>
<sequence length="444" mass="47259">MTAANSLSRILLALALGVTPHVAQAQAPAPAAPPPASPAPAKATGGRGLSAERLARLDRVLEEYVERGQLPGAVALVLRDGRPVYQKAVGWADKEAGRRMTPDTIFRIASQTKALTSVAILSLLEEGKLSLSDPASRYIPSFATTTVSVRGENGAVSIVPAKRPITIRDLLTHTAGISYGTEPDIASQYSQKGLGPSAGAGWYFADKSEPVCDAIERLGTLPFVAQPGERWVYGYNTDILGCIVERASGQPLDQVIRARITGPLGMKDTQFFLPPEQKDRLAAVYSSGPAGTFVRAPEGSRGQGHYVDGPRRTLAGGAGLLSTARDYGRFLEMIRNGGVLDGVRILAPRTVELMTTNQVGTLHSANGLGFGLGFETTDRYGANGMDSVGAYGWGGAYGTVYRIDPQSGLVIMLMIQVLPNATDVRERFPTMVYQTLLDPVRHGR</sequence>
<evidence type="ECO:0000259" key="3">
    <source>
        <dbReference type="Pfam" id="PF00144"/>
    </source>
</evidence>
<proteinExistence type="predicted"/>
<dbReference type="PANTHER" id="PTHR43283:SF3">
    <property type="entry name" value="BETA-LACTAMASE FAMILY PROTEIN (AFU_ORTHOLOGUE AFUA_5G07500)"/>
    <property type="match status" value="1"/>
</dbReference>
<organism evidence="4">
    <name type="scientific">uncultured bacterium 'To-T 020 P12'</name>
    <dbReference type="NCBI Taxonomy" id="1263626"/>
    <lineage>
        <taxon>Bacteria</taxon>
        <taxon>environmental samples</taxon>
    </lineage>
</organism>
<reference evidence="4" key="1">
    <citation type="submission" date="2012-09" db="EMBL/GenBank/DDBJ databases">
        <title>Inhibition of the growth of Bacillus subtilis by a novel anti-bacterial protein from the soil metagenome.</title>
        <authorList>
            <person name="O'Mahony M.M."/>
            <person name="Henneberger R."/>
            <person name="Doohan F."/>
            <person name="Marchesi J.R."/>
            <person name="Dobson A.D.W."/>
        </authorList>
    </citation>
    <scope>NUCLEOTIDE SEQUENCE</scope>
</reference>
<evidence type="ECO:0000256" key="2">
    <source>
        <dbReference type="SAM" id="SignalP"/>
    </source>
</evidence>
<dbReference type="SUPFAM" id="SSF56601">
    <property type="entry name" value="beta-lactamase/transpeptidase-like"/>
    <property type="match status" value="1"/>
</dbReference>
<feature type="chain" id="PRO_5003933115" evidence="2">
    <location>
        <begin position="26"/>
        <end position="444"/>
    </location>
</feature>
<dbReference type="EMBL" id="JX846920">
    <property type="protein sequence ID" value="AFY17096.1"/>
    <property type="molecule type" value="Genomic_DNA"/>
</dbReference>
<accession>K9NAQ5</accession>
<dbReference type="InterPro" id="IPR001466">
    <property type="entry name" value="Beta-lactam-related"/>
</dbReference>
<evidence type="ECO:0000313" key="4">
    <source>
        <dbReference type="EMBL" id="AFY17096.1"/>
    </source>
</evidence>
<dbReference type="Pfam" id="PF00144">
    <property type="entry name" value="Beta-lactamase"/>
    <property type="match status" value="1"/>
</dbReference>
<feature type="region of interest" description="Disordered" evidence="1">
    <location>
        <begin position="26"/>
        <end position="48"/>
    </location>
</feature>
<dbReference type="InterPro" id="IPR050789">
    <property type="entry name" value="Diverse_Enzym_Activities"/>
</dbReference>
<dbReference type="AlphaFoldDB" id="K9NAQ5"/>
<dbReference type="Gene3D" id="3.40.710.10">
    <property type="entry name" value="DD-peptidase/beta-lactamase superfamily"/>
    <property type="match status" value="1"/>
</dbReference>
<name>K9NAQ5_9BACT</name>
<protein>
    <submittedName>
        <fullName evidence="4">Beta-lactamase</fullName>
    </submittedName>
</protein>
<feature type="signal peptide" evidence="2">
    <location>
        <begin position="1"/>
        <end position="25"/>
    </location>
</feature>
<keyword evidence="2" id="KW-0732">Signal</keyword>
<feature type="domain" description="Beta-lactamase-related" evidence="3">
    <location>
        <begin position="57"/>
        <end position="429"/>
    </location>
</feature>
<dbReference type="InterPro" id="IPR012338">
    <property type="entry name" value="Beta-lactam/transpept-like"/>
</dbReference>
<dbReference type="PANTHER" id="PTHR43283">
    <property type="entry name" value="BETA-LACTAMASE-RELATED"/>
    <property type="match status" value="1"/>
</dbReference>